<dbReference type="RefSeq" id="YP_010840006.1">
    <property type="nucleotide sequence ID" value="NC_078328.1"/>
</dbReference>
<reference evidence="1" key="1">
    <citation type="journal article" date="2019" name="PLoS Pathog.">
        <title>Re-assessing the diversity of negative strand RNA viruses in insects.</title>
        <authorList>
            <person name="Kafer S."/>
            <person name="Paraskevopoulou S."/>
            <person name="Zirkel F."/>
            <person name="Wieseke N."/>
            <person name="Donath A."/>
            <person name="Petersen M."/>
            <person name="Jones T.C."/>
            <person name="Liu S."/>
            <person name="Zhou X."/>
            <person name="Middendorf M."/>
            <person name="Junglen S."/>
            <person name="Misof B."/>
            <person name="Drosten C."/>
        </authorList>
    </citation>
    <scope>NUCLEOTIDE SEQUENCE</scope>
    <source>
        <strain evidence="1">OKIAV247</strain>
    </source>
</reference>
<evidence type="ECO:0000313" key="2">
    <source>
        <dbReference type="Proteomes" id="UP000680021"/>
    </source>
</evidence>
<accession>A0A7D7J1C6</accession>
<organism evidence="1 2">
    <name type="scientific">Hemipteran phasma-related virus OKIAV247</name>
    <dbReference type="NCBI Taxonomy" id="2746303"/>
    <lineage>
        <taxon>Viruses</taxon>
        <taxon>Riboviria</taxon>
        <taxon>Orthornavirae</taxon>
        <taxon>Negarnaviricota</taxon>
        <taxon>Polyploviricotina</taxon>
        <taxon>Bunyaviricetes</taxon>
        <taxon>Elliovirales</taxon>
        <taxon>Phasmaviridae</taxon>
        <taxon>Feravirus</taxon>
        <taxon>Feravirus sp. 'hemipterus'</taxon>
    </lineage>
</organism>
<dbReference type="KEGG" id="vg:80550368"/>
<dbReference type="EMBL" id="MT153396">
    <property type="protein sequence ID" value="QMP82171.1"/>
    <property type="molecule type" value="Viral_cRNA"/>
</dbReference>
<sequence length="103" mass="11868">MIFAIRLFKLKNNTLTVKISKLLSLEVLSFKNCDFYLFSEKVIVINNTACSKTILVRSPVGIEGYYTKVRKINLGSILSDISNFDLDDFEINFLTQLFNDEFN</sequence>
<evidence type="ECO:0000313" key="1">
    <source>
        <dbReference type="EMBL" id="QMP82171.1"/>
    </source>
</evidence>
<protein>
    <submittedName>
        <fullName evidence="1">Putative nonstructural protein</fullName>
    </submittedName>
</protein>
<name>A0A7D7J1C6_9VIRU</name>
<proteinExistence type="predicted"/>
<dbReference type="GeneID" id="80550368"/>
<dbReference type="Proteomes" id="UP000680021">
    <property type="component" value="Genome"/>
</dbReference>
<reference evidence="1" key="2">
    <citation type="submission" date="2020-03" db="EMBL/GenBank/DDBJ databases">
        <authorList>
            <person name="Kafer S."/>
            <person name="Paraskevopoulou S."/>
            <person name="Zirkel F."/>
            <person name="Wieseke N."/>
            <person name="Donath A."/>
            <person name="Petersen M."/>
            <person name="Jones T.C."/>
            <person name="Liu S."/>
            <person name="Zhou X."/>
            <person name="Middendorf M."/>
            <person name="Junglen S."/>
            <person name="Misof B."/>
            <person name="Drosten C."/>
        </authorList>
    </citation>
    <scope>NUCLEOTIDE SEQUENCE</scope>
    <source>
        <strain evidence="1">OKIAV247</strain>
    </source>
</reference>